<evidence type="ECO:0000313" key="2">
    <source>
        <dbReference type="Proteomes" id="UP001385809"/>
    </source>
</evidence>
<dbReference type="RefSeq" id="WP_337696095.1">
    <property type="nucleotide sequence ID" value="NZ_JBBEGN010000008.1"/>
</dbReference>
<evidence type="ECO:0000313" key="1">
    <source>
        <dbReference type="EMBL" id="MEJ2869515.1"/>
    </source>
</evidence>
<gene>
    <name evidence="1" type="ORF">WCD74_17190</name>
</gene>
<protein>
    <recommendedName>
        <fullName evidence="3">Tetratricopeptide repeat protein</fullName>
    </recommendedName>
</protein>
<sequence>MSTAQREQARRDALRIAAVLRTNTPDDPTIRAAAQLLEDWRAEEVVRDALRPVFAAAVPDQRALIALGDIDAWLSDGRVAREHWESAASGPDPHLAALAADRAGRAHLRAGRREEAETFLWQAATAGVRAASHALEEIAAQRVSEARERREEDTLRLAELCLEADDMAGLGKQLRALGRPDRFGLERRRQGVLGELAFRRGHLAEAADCFTEALGPYGDGPRRLRLRLAQIAIARGDAAGAHEHTLALADDEGELGEGARLLVRLHVDLIVAGWSVDDGLCDCCCDCCCDCGDDGE</sequence>
<dbReference type="EMBL" id="JBBEGN010000008">
    <property type="protein sequence ID" value="MEJ2869515.1"/>
    <property type="molecule type" value="Genomic_DNA"/>
</dbReference>
<evidence type="ECO:0008006" key="3">
    <source>
        <dbReference type="Google" id="ProtNLM"/>
    </source>
</evidence>
<proteinExistence type="predicted"/>
<organism evidence="1 2">
    <name type="scientific">Actinomycetospora aurantiaca</name>
    <dbReference type="NCBI Taxonomy" id="3129233"/>
    <lineage>
        <taxon>Bacteria</taxon>
        <taxon>Bacillati</taxon>
        <taxon>Actinomycetota</taxon>
        <taxon>Actinomycetes</taxon>
        <taxon>Pseudonocardiales</taxon>
        <taxon>Pseudonocardiaceae</taxon>
        <taxon>Actinomycetospora</taxon>
    </lineage>
</organism>
<comment type="caution">
    <text evidence="1">The sequence shown here is derived from an EMBL/GenBank/DDBJ whole genome shotgun (WGS) entry which is preliminary data.</text>
</comment>
<reference evidence="1 2" key="1">
    <citation type="submission" date="2024-03" db="EMBL/GenBank/DDBJ databases">
        <title>Actinomycetospora sp. OC33-EN08, a novel actinomycete isolated from wild orchid (Aerides multiflora).</title>
        <authorList>
            <person name="Suriyachadkun C."/>
        </authorList>
    </citation>
    <scope>NUCLEOTIDE SEQUENCE [LARGE SCALE GENOMIC DNA]</scope>
    <source>
        <strain evidence="1 2">OC33-EN08</strain>
    </source>
</reference>
<name>A0ABU8MQF5_9PSEU</name>
<keyword evidence="2" id="KW-1185">Reference proteome</keyword>
<dbReference type="Proteomes" id="UP001385809">
    <property type="component" value="Unassembled WGS sequence"/>
</dbReference>
<accession>A0ABU8MQF5</accession>